<name>V2XNV3_MONRO</name>
<dbReference type="OrthoDB" id="2983908at2759"/>
<feature type="region of interest" description="Disordered" evidence="1">
    <location>
        <begin position="42"/>
        <end position="68"/>
    </location>
</feature>
<evidence type="ECO:0000313" key="2">
    <source>
        <dbReference type="EMBL" id="ESK94541.1"/>
    </source>
</evidence>
<keyword evidence="3" id="KW-1185">Reference proteome</keyword>
<dbReference type="AlphaFoldDB" id="V2XNV3"/>
<reference evidence="2 3" key="1">
    <citation type="journal article" date="2014" name="BMC Genomics">
        <title>Genome and secretome analysis of the hemibiotrophic fungal pathogen, Moniliophthora roreri, which causes frosty pod rot disease of cacao: mechanisms of the biotrophic and necrotrophic phases.</title>
        <authorList>
            <person name="Meinhardt L.W."/>
            <person name="Costa G.G.L."/>
            <person name="Thomazella D.P.T."/>
            <person name="Teixeira P.J.P.L."/>
            <person name="Carazzolle M.F."/>
            <person name="Schuster S.C."/>
            <person name="Carlson J.E."/>
            <person name="Guiltinan M.J."/>
            <person name="Mieczkowski P."/>
            <person name="Farmer A."/>
            <person name="Ramaraj T."/>
            <person name="Crozier J."/>
            <person name="Davis R.E."/>
            <person name="Shao J."/>
            <person name="Melnick R.L."/>
            <person name="Pereira G.A.G."/>
            <person name="Bailey B.A."/>
        </authorList>
    </citation>
    <scope>NUCLEOTIDE SEQUENCE [LARGE SCALE GENOMIC DNA]</scope>
    <source>
        <strain evidence="2 3">MCA 2997</strain>
    </source>
</reference>
<feature type="region of interest" description="Disordered" evidence="1">
    <location>
        <begin position="93"/>
        <end position="118"/>
    </location>
</feature>
<dbReference type="STRING" id="1381753.V2XNV3"/>
<proteinExistence type="predicted"/>
<comment type="caution">
    <text evidence="2">The sequence shown here is derived from an EMBL/GenBank/DDBJ whole genome shotgun (WGS) entry which is preliminary data.</text>
</comment>
<gene>
    <name evidence="2" type="ORF">Moror_8008</name>
</gene>
<dbReference type="Proteomes" id="UP000017559">
    <property type="component" value="Unassembled WGS sequence"/>
</dbReference>
<dbReference type="EMBL" id="AWSO01000130">
    <property type="protein sequence ID" value="ESK94541.1"/>
    <property type="molecule type" value="Genomic_DNA"/>
</dbReference>
<organism evidence="2 3">
    <name type="scientific">Moniliophthora roreri (strain MCA 2997)</name>
    <name type="common">Cocoa frosty pod rot fungus</name>
    <name type="synonym">Crinipellis roreri</name>
    <dbReference type="NCBI Taxonomy" id="1381753"/>
    <lineage>
        <taxon>Eukaryota</taxon>
        <taxon>Fungi</taxon>
        <taxon>Dikarya</taxon>
        <taxon>Basidiomycota</taxon>
        <taxon>Agaricomycotina</taxon>
        <taxon>Agaricomycetes</taxon>
        <taxon>Agaricomycetidae</taxon>
        <taxon>Agaricales</taxon>
        <taxon>Marasmiineae</taxon>
        <taxon>Marasmiaceae</taxon>
        <taxon>Moniliophthora</taxon>
    </lineage>
</organism>
<accession>V2XNV3</accession>
<evidence type="ECO:0000256" key="1">
    <source>
        <dbReference type="SAM" id="MobiDB-lite"/>
    </source>
</evidence>
<feature type="compositionally biased region" description="Polar residues" evidence="1">
    <location>
        <begin position="100"/>
        <end position="111"/>
    </location>
</feature>
<evidence type="ECO:0000313" key="3">
    <source>
        <dbReference type="Proteomes" id="UP000017559"/>
    </source>
</evidence>
<sequence>MRFDLRRLPPIHKLPEKTNMGMSSVLEMTSPSVVEEALLSPQPTLYPDDSLSVRESEPGTAGLTTPPIDSGTVLGNLMLMEFGASSKSTGLTEGFDLGTSPMSSKAGSISKTGPPRVPSPPALPSLAQMGLEHANPEAYAEYRSATYSICGLYESDRKSKIN</sequence>
<protein>
    <submittedName>
        <fullName evidence="2">Uncharacterized protein</fullName>
    </submittedName>
</protein>
<dbReference type="HOGENOM" id="CLU_1635824_0_0_1"/>
<dbReference type="KEGG" id="mrr:Moror_8008"/>